<dbReference type="RefSeq" id="WP_009138805.1">
    <property type="nucleotide sequence ID" value="NZ_JH815198.1"/>
</dbReference>
<feature type="domain" description="DUF2229" evidence="2">
    <location>
        <begin position="17"/>
        <end position="235"/>
    </location>
</feature>
<evidence type="ECO:0000256" key="1">
    <source>
        <dbReference type="SAM" id="Coils"/>
    </source>
</evidence>
<evidence type="ECO:0000259" key="2">
    <source>
        <dbReference type="Pfam" id="PF09989"/>
    </source>
</evidence>
<gene>
    <name evidence="3" type="ORF">HMPREF9451_00576</name>
</gene>
<evidence type="ECO:0000313" key="4">
    <source>
        <dbReference type="Proteomes" id="UP000006069"/>
    </source>
</evidence>
<sequence>MTPKKPMPPSPYADIRTVGIPRALMFYRYETLWTSFFEAIGVRVVTSEPSERAMLERGDALSMDECCLASKLYMGHADSLMGACDAIFVPSLANLGRFKSFCTKFQALPDLVRNTFYDTPPRIVSCLVEEQESSTSMQDAFIEMGMKFGCTKHDAKQAWKEARKASKNERKNAERALDAKLDELRRRKKKADTSRGEKAPLAILVVAHPYVAKDPLMGKGVVDALEELGATVLFAQDFDREKALEKSFEFSATLPWIVNRELIGALLCLHEDIDGVVLISAFPCGPDSMTNDAVARCIKGKPMLSLTVDAQSGTAGLETRIESFIDILTYQREGGYLR</sequence>
<dbReference type="Pfam" id="PF09989">
    <property type="entry name" value="DUF2229"/>
    <property type="match status" value="1"/>
</dbReference>
<feature type="coiled-coil region" evidence="1">
    <location>
        <begin position="156"/>
        <end position="194"/>
    </location>
</feature>
<comment type="caution">
    <text evidence="3">The sequence shown here is derived from an EMBL/GenBank/DDBJ whole genome shotgun (WGS) entry which is preliminary data.</text>
</comment>
<dbReference type="AlphaFoldDB" id="K0YKW1"/>
<dbReference type="eggNOG" id="COG3580">
    <property type="taxonomic scope" value="Bacteria"/>
</dbReference>
<keyword evidence="1" id="KW-0175">Coiled coil</keyword>
<dbReference type="InterPro" id="IPR051805">
    <property type="entry name" value="Dehydratase_Activator_Redct"/>
</dbReference>
<name>K0YKW1_9ACTN</name>
<proteinExistence type="predicted"/>
<dbReference type="Proteomes" id="UP000006069">
    <property type="component" value="Unassembled WGS sequence"/>
</dbReference>
<keyword evidence="4" id="KW-1185">Reference proteome</keyword>
<dbReference type="PATRIC" id="fig|742818.3.peg.625"/>
<dbReference type="Gene3D" id="3.40.50.11900">
    <property type="match status" value="1"/>
</dbReference>
<dbReference type="EMBL" id="ADMD01000002">
    <property type="protein sequence ID" value="EJZ84267.1"/>
    <property type="molecule type" value="Genomic_DNA"/>
</dbReference>
<dbReference type="InterPro" id="IPR018709">
    <property type="entry name" value="CoA_activase_DUF2229"/>
</dbReference>
<dbReference type="HOGENOM" id="CLU_079876_0_0_11"/>
<accession>K0YKW1</accession>
<dbReference type="InParanoid" id="K0YKW1"/>
<evidence type="ECO:0000313" key="3">
    <source>
        <dbReference type="EMBL" id="EJZ84267.1"/>
    </source>
</evidence>
<organism evidence="3 4">
    <name type="scientific">Slackia piriformis YIT 12062</name>
    <dbReference type="NCBI Taxonomy" id="742818"/>
    <lineage>
        <taxon>Bacteria</taxon>
        <taxon>Bacillati</taxon>
        <taxon>Actinomycetota</taxon>
        <taxon>Coriobacteriia</taxon>
        <taxon>Eggerthellales</taxon>
        <taxon>Eggerthellaceae</taxon>
        <taxon>Slackia</taxon>
    </lineage>
</organism>
<dbReference type="PANTHER" id="PTHR32329">
    <property type="entry name" value="BIFUNCTIONAL PROTEIN [INCLUDES 2-HYDROXYACYL-COA DEHYDRATASE (N-TER) AND ITS ACTIVATOR DOMAIN (C_TERM)-RELATED"/>
    <property type="match status" value="1"/>
</dbReference>
<protein>
    <recommendedName>
        <fullName evidence="2">DUF2229 domain-containing protein</fullName>
    </recommendedName>
</protein>
<dbReference type="PANTHER" id="PTHR32329:SF2">
    <property type="entry name" value="BIFUNCTIONAL PROTEIN [INCLUDES 2-HYDROXYACYL-COA DEHYDRATASE (N-TER) AND ITS ACTIVATOR DOMAIN (C_TERM)"/>
    <property type="match status" value="1"/>
</dbReference>
<reference evidence="3 4" key="1">
    <citation type="submission" date="2012-08" db="EMBL/GenBank/DDBJ databases">
        <title>The Genome Sequence of Slackia piriformis YIT 12062.</title>
        <authorList>
            <consortium name="The Broad Institute Genome Sequencing Platform"/>
            <person name="Earl A."/>
            <person name="Ward D."/>
            <person name="Feldgarden M."/>
            <person name="Gevers D."/>
            <person name="Morotomi M."/>
            <person name="Walker B."/>
            <person name="Young S.K."/>
            <person name="Zeng Q."/>
            <person name="Gargeya S."/>
            <person name="Fitzgerald M."/>
            <person name="Haas B."/>
            <person name="Abouelleil A."/>
            <person name="Alvarado L."/>
            <person name="Arachchi H.M."/>
            <person name="Berlin A.M."/>
            <person name="Chapman S.B."/>
            <person name="Goldberg J."/>
            <person name="Griggs A."/>
            <person name="Gujja S."/>
            <person name="Hansen M."/>
            <person name="Howarth C."/>
            <person name="Imamovic A."/>
            <person name="Larimer J."/>
            <person name="McCowen C."/>
            <person name="Montmayeur A."/>
            <person name="Murphy C."/>
            <person name="Neiman D."/>
            <person name="Pearson M."/>
            <person name="Priest M."/>
            <person name="Roberts A."/>
            <person name="Saif S."/>
            <person name="Shea T."/>
            <person name="Sisk P."/>
            <person name="Sykes S."/>
            <person name="Wortman J."/>
            <person name="Nusbaum C."/>
            <person name="Birren B."/>
        </authorList>
    </citation>
    <scope>NUCLEOTIDE SEQUENCE [LARGE SCALE GENOMIC DNA]</scope>
    <source>
        <strain evidence="3 4">YIT 12062</strain>
    </source>
</reference>